<evidence type="ECO:0000256" key="1">
    <source>
        <dbReference type="ARBA" id="ARBA00004127"/>
    </source>
</evidence>
<protein>
    <submittedName>
        <fullName evidence="8">DUF1232 domain-containing protein</fullName>
    </submittedName>
</protein>
<keyword evidence="9" id="KW-1185">Reference proteome</keyword>
<reference evidence="8" key="1">
    <citation type="submission" date="2020-10" db="EMBL/GenBank/DDBJ databases">
        <authorList>
            <person name="Castelo-Branco R."/>
            <person name="Eusebio N."/>
            <person name="Adriana R."/>
            <person name="Vieira A."/>
            <person name="Brugerolle De Fraissinette N."/>
            <person name="Rezende De Castro R."/>
            <person name="Schneider M.P."/>
            <person name="Vasconcelos V."/>
            <person name="Leao P.N."/>
        </authorList>
    </citation>
    <scope>NUCLEOTIDE SEQUENCE</scope>
    <source>
        <strain evidence="8">LEGE 11479</strain>
    </source>
</reference>
<dbReference type="InterPro" id="IPR010652">
    <property type="entry name" value="DUF1232"/>
</dbReference>
<evidence type="ECO:0000256" key="2">
    <source>
        <dbReference type="ARBA" id="ARBA00022692"/>
    </source>
</evidence>
<evidence type="ECO:0000256" key="5">
    <source>
        <dbReference type="SAM" id="MobiDB-lite"/>
    </source>
</evidence>
<name>A0A929FCB2_LEPEC</name>
<dbReference type="EMBL" id="JADEXP010000268">
    <property type="protein sequence ID" value="MBE9069398.1"/>
    <property type="molecule type" value="Genomic_DNA"/>
</dbReference>
<evidence type="ECO:0000256" key="6">
    <source>
        <dbReference type="SAM" id="Phobius"/>
    </source>
</evidence>
<comment type="caution">
    <text evidence="8">The sequence shown here is derived from an EMBL/GenBank/DDBJ whole genome shotgun (WGS) entry which is preliminary data.</text>
</comment>
<dbReference type="AlphaFoldDB" id="A0A929FCB2"/>
<feature type="domain" description="DUF1232" evidence="7">
    <location>
        <begin position="23"/>
        <end position="58"/>
    </location>
</feature>
<dbReference type="RefSeq" id="WP_193995303.1">
    <property type="nucleotide sequence ID" value="NZ_JADEXP010000268.1"/>
</dbReference>
<comment type="subcellular location">
    <subcellularLocation>
        <location evidence="1">Endomembrane system</location>
        <topology evidence="1">Multi-pass membrane protein</topology>
    </subcellularLocation>
</comment>
<keyword evidence="2 6" id="KW-0812">Transmembrane</keyword>
<keyword evidence="4 6" id="KW-0472">Membrane</keyword>
<gene>
    <name evidence="8" type="ORF">IQ260_22390</name>
</gene>
<feature type="transmembrane region" description="Helical" evidence="6">
    <location>
        <begin position="21"/>
        <end position="37"/>
    </location>
</feature>
<dbReference type="GO" id="GO:0012505">
    <property type="term" value="C:endomembrane system"/>
    <property type="evidence" value="ECO:0007669"/>
    <property type="project" value="UniProtKB-SubCell"/>
</dbReference>
<evidence type="ECO:0000259" key="7">
    <source>
        <dbReference type="Pfam" id="PF06803"/>
    </source>
</evidence>
<proteinExistence type="predicted"/>
<evidence type="ECO:0000313" key="8">
    <source>
        <dbReference type="EMBL" id="MBE9069398.1"/>
    </source>
</evidence>
<evidence type="ECO:0000256" key="4">
    <source>
        <dbReference type="ARBA" id="ARBA00023136"/>
    </source>
</evidence>
<sequence>MKQLVESFYAWYRHSLRNPKYRWLIIFGTLTYLLSPIDISPDVFPLVGWIDDGILLTLLITEIAQLFQERVSSSADDQDSDKAPSNIPDNATVVDVDAQEVP</sequence>
<accession>A0A929FCB2</accession>
<dbReference type="Proteomes" id="UP000615026">
    <property type="component" value="Unassembled WGS sequence"/>
</dbReference>
<evidence type="ECO:0000256" key="3">
    <source>
        <dbReference type="ARBA" id="ARBA00022989"/>
    </source>
</evidence>
<evidence type="ECO:0000313" key="9">
    <source>
        <dbReference type="Proteomes" id="UP000615026"/>
    </source>
</evidence>
<keyword evidence="3 6" id="KW-1133">Transmembrane helix</keyword>
<feature type="region of interest" description="Disordered" evidence="5">
    <location>
        <begin position="73"/>
        <end position="102"/>
    </location>
</feature>
<dbReference type="Pfam" id="PF06803">
    <property type="entry name" value="DUF1232"/>
    <property type="match status" value="1"/>
</dbReference>
<organism evidence="8 9">
    <name type="scientific">Leptolyngbya cf. ectocarpi LEGE 11479</name>
    <dbReference type="NCBI Taxonomy" id="1828722"/>
    <lineage>
        <taxon>Bacteria</taxon>
        <taxon>Bacillati</taxon>
        <taxon>Cyanobacteriota</taxon>
        <taxon>Cyanophyceae</taxon>
        <taxon>Leptolyngbyales</taxon>
        <taxon>Leptolyngbyaceae</taxon>
        <taxon>Leptolyngbya group</taxon>
        <taxon>Leptolyngbya</taxon>
    </lineage>
</organism>